<protein>
    <submittedName>
        <fullName evidence="2">SDR family oxidoreductase</fullName>
    </submittedName>
</protein>
<keyword evidence="3" id="KW-1185">Reference proteome</keyword>
<dbReference type="EMBL" id="BAAAYG010000002">
    <property type="protein sequence ID" value="GAA3280357.1"/>
    <property type="molecule type" value="Genomic_DNA"/>
</dbReference>
<feature type="domain" description="NAD(P)-binding" evidence="1">
    <location>
        <begin position="7"/>
        <end position="176"/>
    </location>
</feature>
<dbReference type="InterPro" id="IPR036291">
    <property type="entry name" value="NAD(P)-bd_dom_sf"/>
</dbReference>
<dbReference type="PANTHER" id="PTHR12126:SF11">
    <property type="entry name" value="NADH DEHYDROGENASE [UBIQUINONE] 1 ALPHA SUBCOMPLEX SUBUNIT 9, MITOCHONDRIAL"/>
    <property type="match status" value="1"/>
</dbReference>
<dbReference type="SUPFAM" id="SSF51735">
    <property type="entry name" value="NAD(P)-binding Rossmann-fold domains"/>
    <property type="match status" value="1"/>
</dbReference>
<comment type="caution">
    <text evidence="2">The sequence shown here is derived from an EMBL/GenBank/DDBJ whole genome shotgun (WGS) entry which is preliminary data.</text>
</comment>
<evidence type="ECO:0000313" key="3">
    <source>
        <dbReference type="Proteomes" id="UP001501736"/>
    </source>
</evidence>
<dbReference type="Proteomes" id="UP001501736">
    <property type="component" value="Unassembled WGS sequence"/>
</dbReference>
<gene>
    <name evidence="2" type="ORF">GCM10020260_04520</name>
</gene>
<dbReference type="InterPro" id="IPR051207">
    <property type="entry name" value="ComplexI_NDUFA9_subunit"/>
</dbReference>
<proteinExistence type="predicted"/>
<dbReference type="PANTHER" id="PTHR12126">
    <property type="entry name" value="NADH-UBIQUINONE OXIDOREDUCTASE 39 KDA SUBUNIT-RELATED"/>
    <property type="match status" value="1"/>
</dbReference>
<dbReference type="RefSeq" id="WP_344717702.1">
    <property type="nucleotide sequence ID" value="NZ_BAAAYG010000002.1"/>
</dbReference>
<dbReference type="Pfam" id="PF13460">
    <property type="entry name" value="NAD_binding_10"/>
    <property type="match status" value="1"/>
</dbReference>
<sequence length="247" mass="26175">MQIAVAGATGTAGASTVALARERGHHVVEISRSAGVDLLTGEGLTAALAGVDVVIDASNLSLQDTEEDLVEAYAQATTRLIAACRSAGVEHLVYLSISTIHDPAFDEFPYYLAKRAQEQVIHDSGFPATIIATTQWHEFAVDPAAVTIGDYEVTVQDWLIQPVAVAAVAEVLHDAAHSRLPRRSLAGPETLRLPELTERYLAARGDERPVRTVEAVMPALAEGALLAPEGAELIGPSVKEWLAGQAQ</sequence>
<evidence type="ECO:0000259" key="1">
    <source>
        <dbReference type="Pfam" id="PF13460"/>
    </source>
</evidence>
<dbReference type="Gene3D" id="3.40.50.720">
    <property type="entry name" value="NAD(P)-binding Rossmann-like Domain"/>
    <property type="match status" value="1"/>
</dbReference>
<dbReference type="InterPro" id="IPR016040">
    <property type="entry name" value="NAD(P)-bd_dom"/>
</dbReference>
<reference evidence="3" key="1">
    <citation type="journal article" date="2019" name="Int. J. Syst. Evol. Microbiol.">
        <title>The Global Catalogue of Microorganisms (GCM) 10K type strain sequencing project: providing services to taxonomists for standard genome sequencing and annotation.</title>
        <authorList>
            <consortium name="The Broad Institute Genomics Platform"/>
            <consortium name="The Broad Institute Genome Sequencing Center for Infectious Disease"/>
            <person name="Wu L."/>
            <person name="Ma J."/>
        </authorList>
    </citation>
    <scope>NUCLEOTIDE SEQUENCE [LARGE SCALE GENOMIC DNA]</scope>
    <source>
        <strain evidence="3">JCM 11483</strain>
    </source>
</reference>
<organism evidence="2 3">
    <name type="scientific">Nesterenkonia halobia</name>
    <dbReference type="NCBI Taxonomy" id="37922"/>
    <lineage>
        <taxon>Bacteria</taxon>
        <taxon>Bacillati</taxon>
        <taxon>Actinomycetota</taxon>
        <taxon>Actinomycetes</taxon>
        <taxon>Micrococcales</taxon>
        <taxon>Micrococcaceae</taxon>
        <taxon>Nesterenkonia</taxon>
    </lineage>
</organism>
<accession>A0ABP6R9S4</accession>
<name>A0ABP6R9S4_9MICC</name>
<evidence type="ECO:0000313" key="2">
    <source>
        <dbReference type="EMBL" id="GAA3280357.1"/>
    </source>
</evidence>